<feature type="non-terminal residue" evidence="6">
    <location>
        <position position="1"/>
    </location>
</feature>
<reference evidence="6 7" key="1">
    <citation type="journal article" date="2012" name="Genome Biol.">
        <title>Genome and low-iron response of an oceanic diatom adapted to chronic iron limitation.</title>
        <authorList>
            <person name="Lommer M."/>
            <person name="Specht M."/>
            <person name="Roy A.S."/>
            <person name="Kraemer L."/>
            <person name="Andreson R."/>
            <person name="Gutowska M.A."/>
            <person name="Wolf J."/>
            <person name="Bergner S.V."/>
            <person name="Schilhabel M.B."/>
            <person name="Klostermeier U.C."/>
            <person name="Beiko R.G."/>
            <person name="Rosenstiel P."/>
            <person name="Hippler M."/>
            <person name="Laroche J."/>
        </authorList>
    </citation>
    <scope>NUCLEOTIDE SEQUENCE [LARGE SCALE GENOMIC DNA]</scope>
    <source>
        <strain evidence="6 7">CCMP1005</strain>
    </source>
</reference>
<dbReference type="PANTHER" id="PTHR16684:SF11">
    <property type="entry name" value="CENTROMERE PROTEIN C"/>
    <property type="match status" value="1"/>
</dbReference>
<dbReference type="GO" id="GO:0051315">
    <property type="term" value="P:attachment of mitotic spindle microtubules to kinetochore"/>
    <property type="evidence" value="ECO:0007669"/>
    <property type="project" value="TreeGrafter"/>
</dbReference>
<dbReference type="GO" id="GO:0051455">
    <property type="term" value="P:spindle attachment to meiosis I kinetochore"/>
    <property type="evidence" value="ECO:0007669"/>
    <property type="project" value="TreeGrafter"/>
</dbReference>
<dbReference type="Proteomes" id="UP000266841">
    <property type="component" value="Unassembled WGS sequence"/>
</dbReference>
<feature type="region of interest" description="Disordered" evidence="4">
    <location>
        <begin position="955"/>
        <end position="977"/>
    </location>
</feature>
<feature type="region of interest" description="Disordered" evidence="4">
    <location>
        <begin position="516"/>
        <end position="548"/>
    </location>
</feature>
<evidence type="ECO:0000256" key="3">
    <source>
        <dbReference type="ARBA" id="ARBA00023242"/>
    </source>
</evidence>
<feature type="region of interest" description="Disordered" evidence="4">
    <location>
        <begin position="730"/>
        <end position="775"/>
    </location>
</feature>
<sequence>GQLQVGRVGRRRPGRRRHRRALRRRRGGAGAGAAQEEGEEDNVQEVRLLHDDAHVGPAEHQKGREEEEEGREEEQGQLLDAQRREPGHTGRQPRVRGGPRQRLPGRRLRRRHDAGGVPAPALPPREVQAPRLLEEREAHIRAAARAGTPGRGHGGHARGGGGDARAPHAVQGEEGPAREEKGDGGEGGQNGKGGRKRSGGDDDSDDDEPSREPFDDKSLRKKYKIRSGESGHVWSETLENTLPTKVVSRLDGRSFSKLPLSSDRKKRESKVVGFASQAFHVQTDDDDLFPGYIAGNVVLPPRGIKDAEGVGLCSQVFNVGDCQPNSVEFALADPNGQDGEFDPRTAQRYLLSKGDMFQIPPGNVYRIENHSRSDRATLFWTIVKCTGKAEQTDESDEDDGSRSGETFISSACTRIGRLISVERPMFGNGLGVSARSPGWRPLRSPSASVAPADEESLDRSRASPCACRILFEIIPTLRKRSAAPPKIGGTEIVLVDPVVRRVLRPGLDLHRLVEHPGKEKQHKHKCVSSTLIGTKPPTLARTQGGRLRDRPGIAPVRVLVQDGRPDERPPLHRTDGYVEGSEPGLAPRPSGMSFRPSSVAARKKRRRRGSYLRTSESEMIRSFSPVCLRQSRYDEPMPSVRQVFRGRRTGHFLYSLAHALDAGQGLALGPAPCIRRGPSSARHLLALATATDNLTLIGAPLEAAHPPAPYELTDLEVADERVERHDPGPVVLGAVDHPGRANDPRLPLPEPRVGRPAREERVEAPGLPRGDGRVQPLRGAPDRAVDQLAVSLLLVAGPAAVHDHPAGVADALPPGGLLRAHGVPVLAPRLGRRALPGYRKDLQPVVGIDLEVVLVVRRGVDESVANSVAGHEEAMAREGAQPYSSAAVDRTRHLTEPSVVEVHVGTIGRVVLYLHGDGRVCRERRITRIIGLALFGETGETLAVSLAALRLIGRRSPQSHEEERRNTPCGDADNHRLQPPTLQELRLARLAMASNNPLSLFDFAGNRHYLGGRAGGIRTIQENFGRMGARGPRRLDSCSLVAVGRLVDYCDQLLSSKEGSKSIVTIIFLGAALAWCRSSPSNAAAVWQGQQSSKTRRKNHPRQKMEPKVIEYPIPGNDKGGILHVFGEKTEKSSQECILYVGGFPDGVEPFAPMAKRLASDGCFVGVTCFPGYDFGRYSEPGSNYLRDGYRFDEVVLAVREAASQLFGEYNKTGDEQQSKCKTPGYTLVLHDFGTVVGAMYANQVIADKELSMSKRDHAPDRIVFLDVLLGPARNMMDCTKHLPPHTKREMRSYIAYRGTHAWSFLLHRLSKPIGVMAYGILGGFVMLSGLSPTRDIDNRMVSARIDSFDRLSHMIYMMYPYFYMFKALMFNKKALAGAHLPANLEKTPVLFLYGADKNVTFNDRRGMAVLEKHPGCRVVKVHGAGHWLYCQQPDVVEQEITSFICKGGESGTSFATAKKSKL</sequence>
<comment type="similarity">
    <text evidence="2">Belongs to the CENP-C/MIF2 family.</text>
</comment>
<dbReference type="OrthoDB" id="56841at2759"/>
<keyword evidence="5" id="KW-0812">Transmembrane</keyword>
<comment type="subcellular location">
    <subcellularLocation>
        <location evidence="1">Nucleus</location>
    </subcellularLocation>
</comment>
<feature type="compositionally biased region" description="Basic residues" evidence="4">
    <location>
        <begin position="601"/>
        <end position="610"/>
    </location>
</feature>
<feature type="compositionally biased region" description="Gly residues" evidence="4">
    <location>
        <begin position="149"/>
        <end position="163"/>
    </location>
</feature>
<dbReference type="GO" id="GO:0000776">
    <property type="term" value="C:kinetochore"/>
    <property type="evidence" value="ECO:0007669"/>
    <property type="project" value="InterPro"/>
</dbReference>
<evidence type="ECO:0000256" key="4">
    <source>
        <dbReference type="SAM" id="MobiDB-lite"/>
    </source>
</evidence>
<feature type="compositionally biased region" description="Basic and acidic residues" evidence="4">
    <location>
        <begin position="47"/>
        <end position="65"/>
    </location>
</feature>
<dbReference type="Gene3D" id="2.60.120.10">
    <property type="entry name" value="Jelly Rolls"/>
    <property type="match status" value="1"/>
</dbReference>
<dbReference type="InterPro" id="IPR029058">
    <property type="entry name" value="AB_hydrolase_fold"/>
</dbReference>
<feature type="compositionally biased region" description="Basic and acidic residues" evidence="4">
    <location>
        <begin position="175"/>
        <end position="184"/>
    </location>
</feature>
<gene>
    <name evidence="6" type="ORF">THAOC_36151</name>
</gene>
<dbReference type="PANTHER" id="PTHR16684">
    <property type="entry name" value="CENTROMERE PROTEIN C"/>
    <property type="match status" value="1"/>
</dbReference>
<dbReference type="GO" id="GO:0005634">
    <property type="term" value="C:nucleus"/>
    <property type="evidence" value="ECO:0007669"/>
    <property type="project" value="UniProtKB-SubCell"/>
</dbReference>
<dbReference type="InterPro" id="IPR011051">
    <property type="entry name" value="RmlC_Cupin_sf"/>
</dbReference>
<feature type="region of interest" description="Disordered" evidence="4">
    <location>
        <begin position="1"/>
        <end position="223"/>
    </location>
</feature>
<dbReference type="GO" id="GO:0019237">
    <property type="term" value="F:centromeric DNA binding"/>
    <property type="evidence" value="ECO:0007669"/>
    <property type="project" value="InterPro"/>
</dbReference>
<evidence type="ECO:0000256" key="2">
    <source>
        <dbReference type="ARBA" id="ARBA00010291"/>
    </source>
</evidence>
<proteinExistence type="inferred from homology"/>
<dbReference type="InterPro" id="IPR014710">
    <property type="entry name" value="RmlC-like_jellyroll"/>
</dbReference>
<dbReference type="GO" id="GO:0051382">
    <property type="term" value="P:kinetochore assembly"/>
    <property type="evidence" value="ECO:0007669"/>
    <property type="project" value="InterPro"/>
</dbReference>
<dbReference type="SUPFAM" id="SSF53474">
    <property type="entry name" value="alpha/beta-Hydrolases"/>
    <property type="match status" value="1"/>
</dbReference>
<feature type="compositionally biased region" description="Basic residues" evidence="4">
    <location>
        <begin position="91"/>
        <end position="112"/>
    </location>
</feature>
<name>K0RFD6_THAOC</name>
<comment type="caution">
    <text evidence="6">The sequence shown here is derived from an EMBL/GenBank/DDBJ whole genome shotgun (WGS) entry which is preliminary data.</text>
</comment>
<evidence type="ECO:0000256" key="1">
    <source>
        <dbReference type="ARBA" id="ARBA00004123"/>
    </source>
</evidence>
<dbReference type="SUPFAM" id="SSF51182">
    <property type="entry name" value="RmlC-like cupins"/>
    <property type="match status" value="1"/>
</dbReference>
<dbReference type="Gene3D" id="3.40.50.1820">
    <property type="entry name" value="alpha/beta hydrolase"/>
    <property type="match status" value="1"/>
</dbReference>
<keyword evidence="5" id="KW-1133">Transmembrane helix</keyword>
<feature type="compositionally biased region" description="Basic and acidic residues" evidence="4">
    <location>
        <begin position="563"/>
        <end position="576"/>
    </location>
</feature>
<evidence type="ECO:0000313" key="7">
    <source>
        <dbReference type="Proteomes" id="UP000266841"/>
    </source>
</evidence>
<dbReference type="InterPro" id="IPR028386">
    <property type="entry name" value="CENP-C/Mif2/cnp3"/>
</dbReference>
<feature type="compositionally biased region" description="Basic residues" evidence="4">
    <location>
        <begin position="8"/>
        <end position="27"/>
    </location>
</feature>
<accession>K0RFD6</accession>
<feature type="compositionally biased region" description="Basic and acidic residues" evidence="4">
    <location>
        <begin position="752"/>
        <end position="763"/>
    </location>
</feature>
<organism evidence="6 7">
    <name type="scientific">Thalassiosira oceanica</name>
    <name type="common">Marine diatom</name>
    <dbReference type="NCBI Taxonomy" id="159749"/>
    <lineage>
        <taxon>Eukaryota</taxon>
        <taxon>Sar</taxon>
        <taxon>Stramenopiles</taxon>
        <taxon>Ochrophyta</taxon>
        <taxon>Bacillariophyta</taxon>
        <taxon>Coscinodiscophyceae</taxon>
        <taxon>Thalassiosirophycidae</taxon>
        <taxon>Thalassiosirales</taxon>
        <taxon>Thalassiosiraceae</taxon>
        <taxon>Thalassiosira</taxon>
    </lineage>
</organism>
<feature type="transmembrane region" description="Helical" evidence="5">
    <location>
        <begin position="1314"/>
        <end position="1332"/>
    </location>
</feature>
<feature type="transmembrane region" description="Helical" evidence="5">
    <location>
        <begin position="1352"/>
        <end position="1371"/>
    </location>
</feature>
<dbReference type="eggNOG" id="ENOG502RU66">
    <property type="taxonomic scope" value="Eukaryota"/>
</dbReference>
<keyword evidence="3" id="KW-0539">Nucleus</keyword>
<evidence type="ECO:0000313" key="6">
    <source>
        <dbReference type="EMBL" id="EJK45242.1"/>
    </source>
</evidence>
<keyword evidence="5" id="KW-0472">Membrane</keyword>
<evidence type="ECO:0000256" key="5">
    <source>
        <dbReference type="SAM" id="Phobius"/>
    </source>
</evidence>
<protein>
    <submittedName>
        <fullName evidence="6">Uncharacterized protein</fullName>
    </submittedName>
</protein>
<dbReference type="EMBL" id="AGNL01048662">
    <property type="protein sequence ID" value="EJK45242.1"/>
    <property type="molecule type" value="Genomic_DNA"/>
</dbReference>
<keyword evidence="7" id="KW-1185">Reference proteome</keyword>
<feature type="region of interest" description="Disordered" evidence="4">
    <location>
        <begin position="563"/>
        <end position="613"/>
    </location>
</feature>
<feature type="compositionally biased region" description="Basic and acidic residues" evidence="4">
    <location>
        <begin position="958"/>
        <end position="976"/>
    </location>
</feature>